<dbReference type="GO" id="GO:0019013">
    <property type="term" value="C:viral nucleocapsid"/>
    <property type="evidence" value="ECO:0007669"/>
    <property type="project" value="UniProtKB-KW"/>
</dbReference>
<comment type="subcellular location">
    <subcellularLocation>
        <location evidence="1">Host Golgi apparatus</location>
    </subcellularLocation>
    <subcellularLocation>
        <location evidence="3">Host cytoplasm</location>
    </subcellularLocation>
    <subcellularLocation>
        <location evidence="5">Host endoplasmic reticulum-Golgi intermediate compartment</location>
    </subcellularLocation>
    <subcellularLocation>
        <location evidence="2">Host nucleus</location>
    </subcellularLocation>
    <subcellularLocation>
        <location evidence="4">Virion</location>
    </subcellularLocation>
</comment>
<evidence type="ECO:0000313" key="19">
    <source>
        <dbReference type="Proteomes" id="UP000164316"/>
    </source>
</evidence>
<evidence type="ECO:0000256" key="1">
    <source>
        <dbReference type="ARBA" id="ARBA00004136"/>
    </source>
</evidence>
<dbReference type="GO" id="GO:0044177">
    <property type="term" value="C:host cell Golgi apparatus"/>
    <property type="evidence" value="ECO:0007669"/>
    <property type="project" value="UniProtKB-SubCell"/>
</dbReference>
<dbReference type="PIRSF" id="PIRSF003953">
    <property type="entry name" value="N_PhelboV"/>
    <property type="match status" value="1"/>
</dbReference>
<accession>L7NZ01</accession>
<sequence>MERVENWVAFAQEVADEPWTDEEIQDLVSLFQYQGFDAAMILRRIVDCANKANISKDQMMKDIRSMIVLHLTRGNKISSIEKRLSSAGKKEFAILKSRYKLTDKAKDASDLTLSRIAIANAGLTCRLLPMVVNNTAVTISRMNQLSPSYPACMMHNAFAGLISTDLTDDTIETLIQAHSLYLLEFSRTINVKHRSLSNTEVMTANDAALQAGLASSFLSSKQKKEYLEGLKVIDKKGQPTAEVKAAAAAFRALPK</sequence>
<keyword evidence="15" id="KW-0687">Ribonucleoprotein</keyword>
<dbReference type="InterPro" id="IPR009522">
    <property type="entry name" value="Capsid_Phlebovir/Tenuivir"/>
</dbReference>
<keyword evidence="14" id="KW-1035">Host cytoplasm</keyword>
<evidence type="ECO:0000256" key="4">
    <source>
        <dbReference type="ARBA" id="ARBA00004328"/>
    </source>
</evidence>
<keyword evidence="11" id="KW-0946">Virion</keyword>
<dbReference type="GO" id="GO:0044172">
    <property type="term" value="C:host cell endoplasmic reticulum-Golgi intermediate compartment"/>
    <property type="evidence" value="ECO:0007669"/>
    <property type="project" value="UniProtKB-SubCell"/>
</dbReference>
<dbReference type="KEGG" id="vg:65101277"/>
<keyword evidence="12" id="KW-0694">RNA-binding</keyword>
<keyword evidence="8" id="KW-0167">Capsid protein</keyword>
<evidence type="ECO:0000256" key="3">
    <source>
        <dbReference type="ARBA" id="ARBA00004192"/>
    </source>
</evidence>
<evidence type="ECO:0000256" key="16">
    <source>
        <dbReference type="ARBA" id="ARBA00033344"/>
    </source>
</evidence>
<evidence type="ECO:0000256" key="13">
    <source>
        <dbReference type="ARBA" id="ARBA00023086"/>
    </source>
</evidence>
<evidence type="ECO:0000256" key="12">
    <source>
        <dbReference type="ARBA" id="ARBA00022884"/>
    </source>
</evidence>
<comment type="subunit">
    <text evidence="17">Homodimer. Homohexamer; ring-shaped, necessary to form the nucleocapsid. Homopentamers; opened pentamers in solution. Binds to viral genomic RNA. Interacts with glycoprotein Gn; this interaction allows packaging of nucleocapsids into virions.</text>
</comment>
<keyword evidence="19" id="KW-1185">Reference proteome</keyword>
<evidence type="ECO:0000256" key="10">
    <source>
        <dbReference type="ARBA" id="ARBA00022812"/>
    </source>
</evidence>
<dbReference type="GO" id="GO:0003723">
    <property type="term" value="F:RNA binding"/>
    <property type="evidence" value="ECO:0007669"/>
    <property type="project" value="UniProtKB-KW"/>
</dbReference>
<keyword evidence="13 18" id="KW-0543">Viral nucleoprotein</keyword>
<name>L7NZ01_9VIRU</name>
<evidence type="ECO:0000313" key="18">
    <source>
        <dbReference type="EMBL" id="AFH08738.1"/>
    </source>
</evidence>
<dbReference type="GO" id="GO:0042025">
    <property type="term" value="C:host cell nucleus"/>
    <property type="evidence" value="ECO:0007669"/>
    <property type="project" value="UniProtKB-SubCell"/>
</dbReference>
<keyword evidence="10" id="KW-1040">Host Golgi apparatus</keyword>
<reference evidence="18 19" key="1">
    <citation type="journal article" date="2013" name="J. Virol.">
        <title>Characterization of the Uukuniemi virus group (Phlebovirus: Bunyaviridae): evidence for seven distinct species.</title>
        <authorList>
            <person name="Palacios G."/>
            <person name="Savji N."/>
            <person name="da Rosa A.T."/>
            <person name="Guzman H."/>
            <person name="Yu X."/>
            <person name="Desai A."/>
            <person name="Rosen G.E."/>
            <person name="Hutchison S."/>
            <person name="Lipkin W.I."/>
            <person name="Tesh R."/>
        </authorList>
    </citation>
    <scope>NUCLEOTIDE SEQUENCE [LARGE SCALE GENOMIC DNA]</scope>
    <source>
        <strain evidence="18">Murre H</strain>
    </source>
</reference>
<dbReference type="Proteomes" id="UP000164316">
    <property type="component" value="Genome"/>
</dbReference>
<evidence type="ECO:0000256" key="5">
    <source>
        <dbReference type="ARBA" id="ARBA00004452"/>
    </source>
</evidence>
<dbReference type="GO" id="GO:1990904">
    <property type="term" value="C:ribonucleoprotein complex"/>
    <property type="evidence" value="ECO:0007669"/>
    <property type="project" value="UniProtKB-KW"/>
</dbReference>
<evidence type="ECO:0000256" key="2">
    <source>
        <dbReference type="ARBA" id="ARBA00004147"/>
    </source>
</evidence>
<organism evidence="18 19">
    <name type="scientific">Murre virus</name>
    <dbReference type="NCBI Taxonomy" id="1010668"/>
    <lineage>
        <taxon>Viruses</taxon>
        <taxon>Riboviria</taxon>
        <taxon>Orthornavirae</taxon>
        <taxon>Negarnaviricota</taxon>
        <taxon>Polyploviricotina</taxon>
        <taxon>Bunyaviricetes</taxon>
        <taxon>Hareavirales</taxon>
        <taxon>Phenuiviridae</taxon>
        <taxon>Uukuvirus</taxon>
        <taxon>Uukuvirus uriae</taxon>
    </lineage>
</organism>
<evidence type="ECO:0000256" key="6">
    <source>
        <dbReference type="ARBA" id="ARBA00005299"/>
    </source>
</evidence>
<proteinExistence type="inferred from homology"/>
<dbReference type="Pfam" id="PF05733">
    <property type="entry name" value="Tenui_N"/>
    <property type="match status" value="1"/>
</dbReference>
<dbReference type="EMBL" id="JF838332">
    <property type="protein sequence ID" value="AFH08738.1"/>
    <property type="molecule type" value="Genomic_RNA"/>
</dbReference>
<evidence type="ECO:0000256" key="14">
    <source>
        <dbReference type="ARBA" id="ARBA00023200"/>
    </source>
</evidence>
<evidence type="ECO:0000256" key="7">
    <source>
        <dbReference type="ARBA" id="ARBA00014389"/>
    </source>
</evidence>
<comment type="similarity">
    <text evidence="6">Belongs to the phlebovirus nucleocapsid protein family.</text>
</comment>
<evidence type="ECO:0000256" key="9">
    <source>
        <dbReference type="ARBA" id="ARBA00022562"/>
    </source>
</evidence>
<evidence type="ECO:0000256" key="17">
    <source>
        <dbReference type="ARBA" id="ARBA00046628"/>
    </source>
</evidence>
<keyword evidence="9" id="KW-1048">Host nucleus</keyword>
<evidence type="ECO:0000256" key="8">
    <source>
        <dbReference type="ARBA" id="ARBA00022561"/>
    </source>
</evidence>
<dbReference type="GeneID" id="65101277"/>
<evidence type="ECO:0000256" key="15">
    <source>
        <dbReference type="ARBA" id="ARBA00023274"/>
    </source>
</evidence>
<evidence type="ECO:0000256" key="11">
    <source>
        <dbReference type="ARBA" id="ARBA00022844"/>
    </source>
</evidence>
<protein>
    <recommendedName>
        <fullName evidence="7">Nucleoprotein</fullName>
    </recommendedName>
    <alternativeName>
        <fullName evidence="16">Nucleocapsid protein</fullName>
    </alternativeName>
</protein>
<dbReference type="RefSeq" id="YP_010086132.1">
    <property type="nucleotide sequence ID" value="NC_055351.1"/>
</dbReference>
<dbReference type="InterPro" id="IPR015971">
    <property type="entry name" value="Nucleocapsid_Phlebovirus"/>
</dbReference>